<evidence type="ECO:0008006" key="3">
    <source>
        <dbReference type="Google" id="ProtNLM"/>
    </source>
</evidence>
<gene>
    <name evidence="1" type="ORF">BLNAU_6596</name>
</gene>
<name>A0ABQ9Y3L5_9EUKA</name>
<accession>A0ABQ9Y3L5</accession>
<dbReference type="Proteomes" id="UP001281761">
    <property type="component" value="Unassembled WGS sequence"/>
</dbReference>
<dbReference type="EMBL" id="JARBJD010000038">
    <property type="protein sequence ID" value="KAK2958326.1"/>
    <property type="molecule type" value="Genomic_DNA"/>
</dbReference>
<organism evidence="1 2">
    <name type="scientific">Blattamonas nauphoetae</name>
    <dbReference type="NCBI Taxonomy" id="2049346"/>
    <lineage>
        <taxon>Eukaryota</taxon>
        <taxon>Metamonada</taxon>
        <taxon>Preaxostyla</taxon>
        <taxon>Oxymonadida</taxon>
        <taxon>Blattamonas</taxon>
    </lineage>
</organism>
<evidence type="ECO:0000313" key="2">
    <source>
        <dbReference type="Proteomes" id="UP001281761"/>
    </source>
</evidence>
<evidence type="ECO:0000313" key="1">
    <source>
        <dbReference type="EMBL" id="KAK2958326.1"/>
    </source>
</evidence>
<dbReference type="SUPFAM" id="SSF51126">
    <property type="entry name" value="Pectin lyase-like"/>
    <property type="match status" value="1"/>
</dbReference>
<proteinExistence type="predicted"/>
<comment type="caution">
    <text evidence="1">The sequence shown here is derived from an EMBL/GenBank/DDBJ whole genome shotgun (WGS) entry which is preliminary data.</text>
</comment>
<keyword evidence="2" id="KW-1185">Reference proteome</keyword>
<sequence>MYRGAMSVQSCTFSGIASSSEEAGAVYVLYPGQFNRVCFTANSSNFTSCSASQNGGAMFVSVLDATLINLCRFEHCSTTGESSTGGALRLGGRLWNGQVQYQFQLVDCVIADCKAATRGGGVHIDGKLELSVVGTKFERCEVGSESDFALGGGIGVNDDPSLKVERSQFIECRSRNGGGAVSFQDQNNLSISDTLVKDCYSGTTGAVCVIHSINSGLFSFLRVFFDGSSIGEDTTFFTSSSVHFSQDATKFTDVAIMSGKYDYSPTIAFDDCFTTTHPDSAGKMNITSFMFSLFLRYFIQTTNQER</sequence>
<reference evidence="1 2" key="1">
    <citation type="journal article" date="2022" name="bioRxiv">
        <title>Genomics of Preaxostyla Flagellates Illuminates Evolutionary Transitions and the Path Towards Mitochondrial Loss.</title>
        <authorList>
            <person name="Novak L.V.F."/>
            <person name="Treitli S.C."/>
            <person name="Pyrih J."/>
            <person name="Halakuc P."/>
            <person name="Pipaliya S.V."/>
            <person name="Vacek V."/>
            <person name="Brzon O."/>
            <person name="Soukal P."/>
            <person name="Eme L."/>
            <person name="Dacks J.B."/>
            <person name="Karnkowska A."/>
            <person name="Elias M."/>
            <person name="Hampl V."/>
        </authorList>
    </citation>
    <scope>NUCLEOTIDE SEQUENCE [LARGE SCALE GENOMIC DNA]</scope>
    <source>
        <strain evidence="1">NAU3</strain>
        <tissue evidence="1">Gut</tissue>
    </source>
</reference>
<dbReference type="InterPro" id="IPR011050">
    <property type="entry name" value="Pectin_lyase_fold/virulence"/>
</dbReference>
<protein>
    <recommendedName>
        <fullName evidence="3">Right handed beta helix domain-containing protein</fullName>
    </recommendedName>
</protein>